<name>A0A4S2N5Q5_9PEZI</name>
<evidence type="ECO:0000313" key="2">
    <source>
        <dbReference type="EMBL" id="TGZ84503.1"/>
    </source>
</evidence>
<evidence type="ECO:0000256" key="1">
    <source>
        <dbReference type="SAM" id="MobiDB-lite"/>
    </source>
</evidence>
<keyword evidence="3" id="KW-1185">Reference proteome</keyword>
<dbReference type="AlphaFoldDB" id="A0A4S2N5Q5"/>
<feature type="compositionally biased region" description="Basic and acidic residues" evidence="1">
    <location>
        <begin position="20"/>
        <end position="33"/>
    </location>
</feature>
<gene>
    <name evidence="2" type="ORF">EX30DRAFT_337030</name>
</gene>
<reference evidence="2 3" key="1">
    <citation type="submission" date="2019-04" db="EMBL/GenBank/DDBJ databases">
        <title>Comparative genomics and transcriptomics to analyze fruiting body development in filamentous ascomycetes.</title>
        <authorList>
            <consortium name="DOE Joint Genome Institute"/>
            <person name="Lutkenhaus R."/>
            <person name="Traeger S."/>
            <person name="Breuer J."/>
            <person name="Kuo A."/>
            <person name="Lipzen A."/>
            <person name="Pangilinan J."/>
            <person name="Dilworth D."/>
            <person name="Sandor L."/>
            <person name="Poggeler S."/>
            <person name="Barry K."/>
            <person name="Grigoriev I.V."/>
            <person name="Nowrousian M."/>
        </authorList>
    </citation>
    <scope>NUCLEOTIDE SEQUENCE [LARGE SCALE GENOMIC DNA]</scope>
    <source>
        <strain evidence="2 3">CBS 389.68</strain>
    </source>
</reference>
<dbReference type="Proteomes" id="UP000298138">
    <property type="component" value="Unassembled WGS sequence"/>
</dbReference>
<feature type="compositionally biased region" description="Gly residues" evidence="1">
    <location>
        <begin position="1"/>
        <end position="10"/>
    </location>
</feature>
<accession>A0A4S2N5Q5</accession>
<dbReference type="InParanoid" id="A0A4S2N5Q5"/>
<organism evidence="2 3">
    <name type="scientific">Ascodesmis nigricans</name>
    <dbReference type="NCBI Taxonomy" id="341454"/>
    <lineage>
        <taxon>Eukaryota</taxon>
        <taxon>Fungi</taxon>
        <taxon>Dikarya</taxon>
        <taxon>Ascomycota</taxon>
        <taxon>Pezizomycotina</taxon>
        <taxon>Pezizomycetes</taxon>
        <taxon>Pezizales</taxon>
        <taxon>Ascodesmidaceae</taxon>
        <taxon>Ascodesmis</taxon>
    </lineage>
</organism>
<dbReference type="OrthoDB" id="3141857at2759"/>
<dbReference type="EMBL" id="ML220112">
    <property type="protein sequence ID" value="TGZ84503.1"/>
    <property type="molecule type" value="Genomic_DNA"/>
</dbReference>
<evidence type="ECO:0000313" key="3">
    <source>
        <dbReference type="Proteomes" id="UP000298138"/>
    </source>
</evidence>
<proteinExistence type="predicted"/>
<protein>
    <submittedName>
        <fullName evidence="2">Uncharacterized protein</fullName>
    </submittedName>
</protein>
<feature type="region of interest" description="Disordered" evidence="1">
    <location>
        <begin position="1"/>
        <end position="33"/>
    </location>
</feature>
<sequence length="60" mass="6524">MAVAIGGAGFYFGSNPTSSDSKHADDTFGKRNWGRWEHKEKEAPSALHSVIIPNVNLPKV</sequence>